<comment type="similarity">
    <text evidence="2 8">Belongs to the sodium:solute symporter (SSF) (TC 2.A.21) family.</text>
</comment>
<feature type="transmembrane region" description="Helical" evidence="9">
    <location>
        <begin position="291"/>
        <end position="319"/>
    </location>
</feature>
<name>A0A4Q8LVY0_9GAMM</name>
<evidence type="ECO:0000256" key="6">
    <source>
        <dbReference type="ARBA" id="ARBA00022989"/>
    </source>
</evidence>
<dbReference type="AlphaFoldDB" id="A0A4Q8LVY0"/>
<dbReference type="CDD" id="cd10322">
    <property type="entry name" value="SLC5sbd"/>
    <property type="match status" value="1"/>
</dbReference>
<protein>
    <submittedName>
        <fullName evidence="11">Sodium:solute symporter family protein</fullName>
    </submittedName>
</protein>
<gene>
    <name evidence="11" type="ORF">EA656_06235</name>
    <name evidence="10" type="ORF">EA658_03215</name>
</gene>
<feature type="transmembrane region" description="Helical" evidence="9">
    <location>
        <begin position="62"/>
        <end position="80"/>
    </location>
</feature>
<keyword evidence="7 9" id="KW-0472">Membrane</keyword>
<dbReference type="GO" id="GO:0005886">
    <property type="term" value="C:plasma membrane"/>
    <property type="evidence" value="ECO:0007669"/>
    <property type="project" value="TreeGrafter"/>
</dbReference>
<dbReference type="PANTHER" id="PTHR48086">
    <property type="entry name" value="SODIUM/PROLINE SYMPORTER-RELATED"/>
    <property type="match status" value="1"/>
</dbReference>
<evidence type="ECO:0000256" key="2">
    <source>
        <dbReference type="ARBA" id="ARBA00006434"/>
    </source>
</evidence>
<dbReference type="EMBL" id="SHMF01000002">
    <property type="protein sequence ID" value="TAA36150.1"/>
    <property type="molecule type" value="Genomic_DNA"/>
</dbReference>
<feature type="transmembrane region" description="Helical" evidence="9">
    <location>
        <begin position="140"/>
        <end position="162"/>
    </location>
</feature>
<feature type="transmembrane region" description="Helical" evidence="9">
    <location>
        <begin position="340"/>
        <end position="359"/>
    </location>
</feature>
<keyword evidence="13" id="KW-1185">Reference proteome</keyword>
<sequence>MLALAAISFWARRYAKTAHSFTSGGNNFPAILIGFLLMSEFIGTTASVGTAQVAYKQGISSAWNLAALGVGFVLFAFLMARRFKDMQENTISGAMARTYGEPVRFATSVIMIFALQIVAISVYTSGGAVLAGLLKIDRTLAIVIVGVIGVLYVSLGGMRSVIYTNVLHAMVKYLGIAIALGYALSKVGGYEQLHARLPASMFSLTGVGWGQIGAWMVAGVGAVLATQYVVQAIATVPDGRRARAASFYSALLIVPFGIAAAIVGMCCVLLFPNINALQAFPTLVASMNDFMAGLVVAGLAGSLFGTISALSMGTATLIYKDFYARFFQRDKTDEVSALRFVRIATIVVGLIPIPLAVASTEVLNVTFLAKSLRATLAVLLLIAFYAPRFGSPRGALASILLSLFVTIGWYLAGNPFGIDNAYVALAIPLVVMALSHPFRGKGRVAAGVKLEHGTR</sequence>
<dbReference type="Proteomes" id="UP000292087">
    <property type="component" value="Unassembled WGS sequence"/>
</dbReference>
<feature type="transmembrane region" description="Helical" evidence="9">
    <location>
        <begin position="394"/>
        <end position="412"/>
    </location>
</feature>
<evidence type="ECO:0000256" key="5">
    <source>
        <dbReference type="ARBA" id="ARBA00022847"/>
    </source>
</evidence>
<organism evidence="11 12">
    <name type="scientific">Pseudoxanthomonas winnipegensis</name>
    <dbReference type="NCBI Taxonomy" id="2480810"/>
    <lineage>
        <taxon>Bacteria</taxon>
        <taxon>Pseudomonadati</taxon>
        <taxon>Pseudomonadota</taxon>
        <taxon>Gammaproteobacteria</taxon>
        <taxon>Lysobacterales</taxon>
        <taxon>Lysobacteraceae</taxon>
        <taxon>Pseudoxanthomonas</taxon>
    </lineage>
</organism>
<feature type="transmembrane region" description="Helical" evidence="9">
    <location>
        <begin position="418"/>
        <end position="435"/>
    </location>
</feature>
<dbReference type="InterPro" id="IPR001734">
    <property type="entry name" value="Na/solute_symporter"/>
</dbReference>
<proteinExistence type="inferred from homology"/>
<evidence type="ECO:0000256" key="8">
    <source>
        <dbReference type="RuleBase" id="RU362091"/>
    </source>
</evidence>
<dbReference type="Gene3D" id="1.20.1730.10">
    <property type="entry name" value="Sodium/glucose cotransporter"/>
    <property type="match status" value="1"/>
</dbReference>
<dbReference type="EMBL" id="SHME01000001">
    <property type="protein sequence ID" value="TAA23105.1"/>
    <property type="molecule type" value="Genomic_DNA"/>
</dbReference>
<dbReference type="PROSITE" id="PS50283">
    <property type="entry name" value="NA_SOLUT_SYMP_3"/>
    <property type="match status" value="1"/>
</dbReference>
<keyword evidence="6 9" id="KW-1133">Transmembrane helix</keyword>
<keyword evidence="5" id="KW-0769">Symport</keyword>
<feature type="transmembrane region" description="Helical" evidence="9">
    <location>
        <begin position="31"/>
        <end position="55"/>
    </location>
</feature>
<reference evidence="12 13" key="1">
    <citation type="submission" date="2019-02" db="EMBL/GenBank/DDBJ databases">
        <title>WGS of Pseudoxanthomonas species novum from clinical isolates.</title>
        <authorList>
            <person name="Bernier A.-M."/>
            <person name="Bernard K."/>
            <person name="Vachon A."/>
        </authorList>
    </citation>
    <scope>NUCLEOTIDE SEQUENCE [LARGE SCALE GENOMIC DNA]</scope>
    <source>
        <strain evidence="13">NML 170316</strain>
        <strain evidence="11 12">NML140781</strain>
        <strain evidence="10">NML170316</strain>
    </source>
</reference>
<evidence type="ECO:0000313" key="13">
    <source>
        <dbReference type="Proteomes" id="UP000293089"/>
    </source>
</evidence>
<evidence type="ECO:0000313" key="10">
    <source>
        <dbReference type="EMBL" id="TAA23105.1"/>
    </source>
</evidence>
<keyword evidence="3" id="KW-0813">Transport</keyword>
<feature type="transmembrane region" description="Helical" evidence="9">
    <location>
        <begin position="105"/>
        <end position="133"/>
    </location>
</feature>
<dbReference type="InterPro" id="IPR038377">
    <property type="entry name" value="Na/Glc_symporter_sf"/>
</dbReference>
<evidence type="ECO:0000313" key="11">
    <source>
        <dbReference type="EMBL" id="TAA36150.1"/>
    </source>
</evidence>
<dbReference type="Pfam" id="PF00474">
    <property type="entry name" value="SSF"/>
    <property type="match status" value="1"/>
</dbReference>
<feature type="transmembrane region" description="Helical" evidence="9">
    <location>
        <begin position="212"/>
        <end position="234"/>
    </location>
</feature>
<comment type="subcellular location">
    <subcellularLocation>
        <location evidence="1">Membrane</location>
        <topology evidence="1">Multi-pass membrane protein</topology>
    </subcellularLocation>
</comment>
<evidence type="ECO:0000256" key="9">
    <source>
        <dbReference type="SAM" id="Phobius"/>
    </source>
</evidence>
<accession>A0A4Q8LVY0</accession>
<evidence type="ECO:0000256" key="3">
    <source>
        <dbReference type="ARBA" id="ARBA00022448"/>
    </source>
</evidence>
<evidence type="ECO:0000256" key="1">
    <source>
        <dbReference type="ARBA" id="ARBA00004141"/>
    </source>
</evidence>
<keyword evidence="4 9" id="KW-0812">Transmembrane</keyword>
<evidence type="ECO:0000313" key="12">
    <source>
        <dbReference type="Proteomes" id="UP000292087"/>
    </source>
</evidence>
<feature type="transmembrane region" description="Helical" evidence="9">
    <location>
        <begin position="246"/>
        <end position="271"/>
    </location>
</feature>
<evidence type="ECO:0000256" key="4">
    <source>
        <dbReference type="ARBA" id="ARBA00022692"/>
    </source>
</evidence>
<dbReference type="GO" id="GO:0015293">
    <property type="term" value="F:symporter activity"/>
    <property type="evidence" value="ECO:0007669"/>
    <property type="project" value="UniProtKB-KW"/>
</dbReference>
<dbReference type="Proteomes" id="UP000293089">
    <property type="component" value="Unassembled WGS sequence"/>
</dbReference>
<dbReference type="PANTHER" id="PTHR48086:SF7">
    <property type="entry name" value="SODIUM-SOLUTE SYMPORTER-RELATED"/>
    <property type="match status" value="1"/>
</dbReference>
<comment type="caution">
    <text evidence="11">The sequence shown here is derived from an EMBL/GenBank/DDBJ whole genome shotgun (WGS) entry which is preliminary data.</text>
</comment>
<feature type="transmembrane region" description="Helical" evidence="9">
    <location>
        <begin position="365"/>
        <end position="387"/>
    </location>
</feature>
<evidence type="ECO:0000256" key="7">
    <source>
        <dbReference type="ARBA" id="ARBA00023136"/>
    </source>
</evidence>
<dbReference type="InterPro" id="IPR050277">
    <property type="entry name" value="Sodium:Solute_Symporter"/>
</dbReference>